<keyword evidence="5" id="KW-0411">Iron-sulfur</keyword>
<keyword evidence="3" id="KW-0560">Oxidoreductase</keyword>
<evidence type="ECO:0000313" key="7">
    <source>
        <dbReference type="EMBL" id="EKY28317.1"/>
    </source>
</evidence>
<keyword evidence="1" id="KW-0004">4Fe-4S</keyword>
<keyword evidence="2" id="KW-0479">Metal-binding</keyword>
<dbReference type="Pfam" id="PF00384">
    <property type="entry name" value="Molybdopterin"/>
    <property type="match status" value="1"/>
</dbReference>
<evidence type="ECO:0000256" key="4">
    <source>
        <dbReference type="ARBA" id="ARBA00023004"/>
    </source>
</evidence>
<dbReference type="PANTHER" id="PTHR43105">
    <property type="entry name" value="RESPIRATORY NITRATE REDUCTASE"/>
    <property type="match status" value="1"/>
</dbReference>
<evidence type="ECO:0000313" key="8">
    <source>
        <dbReference type="Proteomes" id="UP000010420"/>
    </source>
</evidence>
<dbReference type="GO" id="GO:0051539">
    <property type="term" value="F:4 iron, 4 sulfur cluster binding"/>
    <property type="evidence" value="ECO:0007669"/>
    <property type="project" value="UniProtKB-KW"/>
</dbReference>
<dbReference type="Gene3D" id="2.20.25.90">
    <property type="entry name" value="ADC-like domains"/>
    <property type="match status" value="1"/>
</dbReference>
<dbReference type="Gene3D" id="3.40.50.740">
    <property type="match status" value="1"/>
</dbReference>
<keyword evidence="8" id="KW-1185">Reference proteome</keyword>
<evidence type="ECO:0000256" key="2">
    <source>
        <dbReference type="ARBA" id="ARBA00022723"/>
    </source>
</evidence>
<dbReference type="GO" id="GO:0016491">
    <property type="term" value="F:oxidoreductase activity"/>
    <property type="evidence" value="ECO:0007669"/>
    <property type="project" value="UniProtKB-KW"/>
</dbReference>
<dbReference type="InterPro" id="IPR050123">
    <property type="entry name" value="Prok_molybdopt-oxidoreductase"/>
</dbReference>
<dbReference type="PATRIC" id="fig|545697.3.peg.826"/>
<evidence type="ECO:0000256" key="1">
    <source>
        <dbReference type="ARBA" id="ARBA00022485"/>
    </source>
</evidence>
<feature type="domain" description="4Fe-4S Mo/W bis-MGD-type" evidence="6">
    <location>
        <begin position="1"/>
        <end position="58"/>
    </location>
</feature>
<accession>L1QL95</accession>
<dbReference type="PROSITE" id="PS51669">
    <property type="entry name" value="4FE4S_MOW_BIS_MGD"/>
    <property type="match status" value="1"/>
</dbReference>
<dbReference type="SMART" id="SM00926">
    <property type="entry name" value="Molybdop_Fe4S4"/>
    <property type="match status" value="1"/>
</dbReference>
<gene>
    <name evidence="7" type="ORF">HMPREF0216_00839</name>
</gene>
<dbReference type="InterPro" id="IPR006656">
    <property type="entry name" value="Mopterin_OxRdtase"/>
</dbReference>
<dbReference type="Pfam" id="PF04879">
    <property type="entry name" value="Molybdop_Fe4S4"/>
    <property type="match status" value="1"/>
</dbReference>
<evidence type="ECO:0000259" key="6">
    <source>
        <dbReference type="PROSITE" id="PS51669"/>
    </source>
</evidence>
<dbReference type="GO" id="GO:0016020">
    <property type="term" value="C:membrane"/>
    <property type="evidence" value="ECO:0007669"/>
    <property type="project" value="TreeGrafter"/>
</dbReference>
<organism evidence="7 8">
    <name type="scientific">Clostridium celatum DSM 1785</name>
    <dbReference type="NCBI Taxonomy" id="545697"/>
    <lineage>
        <taxon>Bacteria</taxon>
        <taxon>Bacillati</taxon>
        <taxon>Bacillota</taxon>
        <taxon>Clostridia</taxon>
        <taxon>Eubacteriales</taxon>
        <taxon>Clostridiaceae</taxon>
        <taxon>Clostridium</taxon>
    </lineage>
</organism>
<dbReference type="GO" id="GO:0046872">
    <property type="term" value="F:metal ion binding"/>
    <property type="evidence" value="ECO:0007669"/>
    <property type="project" value="UniProtKB-KW"/>
</dbReference>
<sequence>MKVVRSTCNYCSIACNLDFHVEDNGFIKRVVPTSDYPVNKGFCCVKGLNLDKQNTEHENPVLPLLRDKNGELKQIQWQEAFDLFAKRVTEIQEKYGKESFAFLSTGQLATEEMALAGHIGRTFLGGNGDGNTRLCMATSVVAYKQSFGFDAPPYTFNDLEHSDVIIFIGCNPVVAHPILWGKTKNNKDCIKIAIDPRRTETVSNCDMCR</sequence>
<evidence type="ECO:0000256" key="3">
    <source>
        <dbReference type="ARBA" id="ARBA00023002"/>
    </source>
</evidence>
<evidence type="ECO:0000256" key="5">
    <source>
        <dbReference type="ARBA" id="ARBA00023014"/>
    </source>
</evidence>
<reference evidence="7 8" key="1">
    <citation type="submission" date="2012-05" db="EMBL/GenBank/DDBJ databases">
        <authorList>
            <person name="Weinstock G."/>
            <person name="Sodergren E."/>
            <person name="Lobos E.A."/>
            <person name="Fulton L."/>
            <person name="Fulton R."/>
            <person name="Courtney L."/>
            <person name="Fronick C."/>
            <person name="O'Laughlin M."/>
            <person name="Godfrey J."/>
            <person name="Wilson R.M."/>
            <person name="Miner T."/>
            <person name="Farmer C."/>
            <person name="Delehaunty K."/>
            <person name="Cordes M."/>
            <person name="Minx P."/>
            <person name="Tomlinson C."/>
            <person name="Chen J."/>
            <person name="Wollam A."/>
            <person name="Pepin K.H."/>
            <person name="Bhonagiri V."/>
            <person name="Zhang X."/>
            <person name="Suruliraj S."/>
            <person name="Warren W."/>
            <person name="Mitreva M."/>
            <person name="Mardis E.R."/>
            <person name="Wilson R.K."/>
        </authorList>
    </citation>
    <scope>NUCLEOTIDE SEQUENCE [LARGE SCALE GENOMIC DNA]</scope>
    <source>
        <strain evidence="7 8">DSM 1785</strain>
    </source>
</reference>
<comment type="caution">
    <text evidence="7">The sequence shown here is derived from an EMBL/GenBank/DDBJ whole genome shotgun (WGS) entry which is preliminary data.</text>
</comment>
<dbReference type="InterPro" id="IPR006963">
    <property type="entry name" value="Mopterin_OxRdtase_4Fe-4S_dom"/>
</dbReference>
<dbReference type="STRING" id="545697.HMPREF0216_00839"/>
<dbReference type="SUPFAM" id="SSF53706">
    <property type="entry name" value="Formate dehydrogenase/DMSO reductase, domains 1-3"/>
    <property type="match status" value="1"/>
</dbReference>
<dbReference type="EMBL" id="AMEZ01000025">
    <property type="protein sequence ID" value="EKY28317.1"/>
    <property type="molecule type" value="Genomic_DNA"/>
</dbReference>
<dbReference type="HOGENOM" id="CLU_061371_0_1_9"/>
<keyword evidence="4" id="KW-0408">Iron</keyword>
<dbReference type="Proteomes" id="UP000010420">
    <property type="component" value="Unassembled WGS sequence"/>
</dbReference>
<dbReference type="eggNOG" id="COG0243">
    <property type="taxonomic scope" value="Bacteria"/>
</dbReference>
<dbReference type="Gene3D" id="3.40.228.10">
    <property type="entry name" value="Dimethylsulfoxide Reductase, domain 2"/>
    <property type="match status" value="1"/>
</dbReference>
<protein>
    <submittedName>
        <fullName evidence="7">Molybdopterin oxidoreductase Fe4S4 domain protein</fullName>
    </submittedName>
</protein>
<dbReference type="AlphaFoldDB" id="L1QL95"/>
<name>L1QL95_9CLOT</name>
<proteinExistence type="predicted"/>
<dbReference type="PANTHER" id="PTHR43105:SF9">
    <property type="entry name" value="NADPH-FE(3+) OXIDOREDUCTASE SUBUNIT ALPHA"/>
    <property type="match status" value="1"/>
</dbReference>